<dbReference type="SUPFAM" id="SSF54637">
    <property type="entry name" value="Thioesterase/thiol ester dehydrase-isomerase"/>
    <property type="match status" value="1"/>
</dbReference>
<dbReference type="Proteomes" id="UP001425155">
    <property type="component" value="Unassembled WGS sequence"/>
</dbReference>
<organism evidence="4 5">
    <name type="scientific">Leifsonia stereocauli</name>
    <dbReference type="NCBI Taxonomy" id="3134136"/>
    <lineage>
        <taxon>Bacteria</taxon>
        <taxon>Bacillati</taxon>
        <taxon>Actinomycetota</taxon>
        <taxon>Actinomycetes</taxon>
        <taxon>Micrococcales</taxon>
        <taxon>Microbacteriaceae</taxon>
        <taxon>Leifsonia</taxon>
    </lineage>
</organism>
<keyword evidence="5" id="KW-1185">Reference proteome</keyword>
<dbReference type="GO" id="GO:0016787">
    <property type="term" value="F:hydrolase activity"/>
    <property type="evidence" value="ECO:0007669"/>
    <property type="project" value="UniProtKB-KW"/>
</dbReference>
<name>A0ABU9W2L4_9MICO</name>
<dbReference type="Pfam" id="PF03061">
    <property type="entry name" value="4HBT"/>
    <property type="match status" value="1"/>
</dbReference>
<accession>A0ABU9W2L4</accession>
<evidence type="ECO:0000256" key="1">
    <source>
        <dbReference type="ARBA" id="ARBA00008324"/>
    </source>
</evidence>
<proteinExistence type="inferred from homology"/>
<dbReference type="RefSeq" id="WP_342112688.1">
    <property type="nucleotide sequence ID" value="NZ_JBCAUN010000001.1"/>
</dbReference>
<feature type="domain" description="Thioesterase" evidence="3">
    <location>
        <begin position="78"/>
        <end position="154"/>
    </location>
</feature>
<evidence type="ECO:0000259" key="3">
    <source>
        <dbReference type="Pfam" id="PF03061"/>
    </source>
</evidence>
<evidence type="ECO:0000313" key="4">
    <source>
        <dbReference type="EMBL" id="MEN1946228.1"/>
    </source>
</evidence>
<dbReference type="InterPro" id="IPR006683">
    <property type="entry name" value="Thioestr_dom"/>
</dbReference>
<comment type="caution">
    <text evidence="4">The sequence shown here is derived from an EMBL/GenBank/DDBJ whole genome shotgun (WGS) entry which is preliminary data.</text>
</comment>
<protein>
    <submittedName>
        <fullName evidence="4">PaaI family thioesterase</fullName>
        <ecNumber evidence="4">3.1.2.-</ecNumber>
    </submittedName>
</protein>
<evidence type="ECO:0000256" key="2">
    <source>
        <dbReference type="ARBA" id="ARBA00022801"/>
    </source>
</evidence>
<sequence length="171" mass="17914">MTNTELPTSSATYTWVDPAVGLAQLPQLSGLEYLTGILEGRIPEPPIAVLMNMDIVAVSEGEVIFESRPTQAHYNPLGTIHGGLACTVLDTVLGCAAHSTLPAGTGYTSIDITVSYVRPIQPSAAPLRATGRVRKSGTRVIFAEAELTDSAGNLLATATSSLLVFAHRPQG</sequence>
<evidence type="ECO:0000313" key="5">
    <source>
        <dbReference type="Proteomes" id="UP001425155"/>
    </source>
</evidence>
<comment type="similarity">
    <text evidence="1">Belongs to the thioesterase PaaI family.</text>
</comment>
<dbReference type="InterPro" id="IPR003736">
    <property type="entry name" value="PAAI_dom"/>
</dbReference>
<gene>
    <name evidence="4" type="ORF">WJX64_06715</name>
</gene>
<dbReference type="NCBIfam" id="TIGR00369">
    <property type="entry name" value="unchar_dom_1"/>
    <property type="match status" value="1"/>
</dbReference>
<dbReference type="InterPro" id="IPR039298">
    <property type="entry name" value="ACOT13"/>
</dbReference>
<dbReference type="Gene3D" id="3.10.129.10">
    <property type="entry name" value="Hotdog Thioesterase"/>
    <property type="match status" value="1"/>
</dbReference>
<dbReference type="PANTHER" id="PTHR21660:SF1">
    <property type="entry name" value="ACYL-COENZYME A THIOESTERASE 13"/>
    <property type="match status" value="1"/>
</dbReference>
<reference evidence="4 5" key="1">
    <citation type="submission" date="2024-03" db="EMBL/GenBank/DDBJ databases">
        <title>YIM 134122 draft genome.</title>
        <authorList>
            <person name="Zuo S."/>
            <person name="Xiong L."/>
        </authorList>
    </citation>
    <scope>NUCLEOTIDE SEQUENCE [LARGE SCALE GENOMIC DNA]</scope>
    <source>
        <strain evidence="4 5">YIM 134122</strain>
    </source>
</reference>
<dbReference type="CDD" id="cd03443">
    <property type="entry name" value="PaaI_thioesterase"/>
    <property type="match status" value="1"/>
</dbReference>
<dbReference type="InterPro" id="IPR029069">
    <property type="entry name" value="HotDog_dom_sf"/>
</dbReference>
<dbReference type="EC" id="3.1.2.-" evidence="4"/>
<keyword evidence="2 4" id="KW-0378">Hydrolase</keyword>
<dbReference type="PANTHER" id="PTHR21660">
    <property type="entry name" value="THIOESTERASE SUPERFAMILY MEMBER-RELATED"/>
    <property type="match status" value="1"/>
</dbReference>
<dbReference type="EMBL" id="JBCLVG010000001">
    <property type="protein sequence ID" value="MEN1946228.1"/>
    <property type="molecule type" value="Genomic_DNA"/>
</dbReference>